<dbReference type="EMBL" id="CAAALY010003202">
    <property type="protein sequence ID" value="VEL08119.1"/>
    <property type="molecule type" value="Genomic_DNA"/>
</dbReference>
<gene>
    <name evidence="1" type="ORF">PXEA_LOCUS1559</name>
</gene>
<sequence length="121" mass="13044">MNRSKNELVDSISALPSSKQKRSFSFFETAQSKQSSFQSNLEASSSTVPPTPTTAVSAEATKSRISQGHHSATVATWIPSNYVTHPLAAVLTLTLANFSWPQVAATIARLRVLMPELKVGL</sequence>
<keyword evidence="2" id="KW-1185">Reference proteome</keyword>
<comment type="caution">
    <text evidence="1">The sequence shown here is derived from an EMBL/GenBank/DDBJ whole genome shotgun (WGS) entry which is preliminary data.</text>
</comment>
<reference evidence="1" key="1">
    <citation type="submission" date="2018-11" db="EMBL/GenBank/DDBJ databases">
        <authorList>
            <consortium name="Pathogen Informatics"/>
        </authorList>
    </citation>
    <scope>NUCLEOTIDE SEQUENCE</scope>
</reference>
<name>A0A448WC19_9PLAT</name>
<proteinExistence type="predicted"/>
<evidence type="ECO:0000313" key="1">
    <source>
        <dbReference type="EMBL" id="VEL08119.1"/>
    </source>
</evidence>
<evidence type="ECO:0000313" key="2">
    <source>
        <dbReference type="Proteomes" id="UP000784294"/>
    </source>
</evidence>
<protein>
    <submittedName>
        <fullName evidence="1">Uncharacterized protein</fullName>
    </submittedName>
</protein>
<dbReference type="Proteomes" id="UP000784294">
    <property type="component" value="Unassembled WGS sequence"/>
</dbReference>
<accession>A0A448WC19</accession>
<dbReference type="AlphaFoldDB" id="A0A448WC19"/>
<organism evidence="1 2">
    <name type="scientific">Protopolystoma xenopodis</name>
    <dbReference type="NCBI Taxonomy" id="117903"/>
    <lineage>
        <taxon>Eukaryota</taxon>
        <taxon>Metazoa</taxon>
        <taxon>Spiralia</taxon>
        <taxon>Lophotrochozoa</taxon>
        <taxon>Platyhelminthes</taxon>
        <taxon>Monogenea</taxon>
        <taxon>Polyopisthocotylea</taxon>
        <taxon>Polystomatidea</taxon>
        <taxon>Polystomatidae</taxon>
        <taxon>Protopolystoma</taxon>
    </lineage>
</organism>